<accession>A0A8H3ZHT0</accession>
<comment type="caution">
    <text evidence="2">The sequence shown here is derived from an EMBL/GenBank/DDBJ whole genome shotgun (WGS) entry which is preliminary data.</text>
</comment>
<proteinExistence type="predicted"/>
<keyword evidence="3" id="KW-1185">Reference proteome</keyword>
<evidence type="ECO:0000313" key="3">
    <source>
        <dbReference type="Proteomes" id="UP000490939"/>
    </source>
</evidence>
<feature type="compositionally biased region" description="Low complexity" evidence="1">
    <location>
        <begin position="32"/>
        <end position="42"/>
    </location>
</feature>
<dbReference type="EMBL" id="WNWR01000018">
    <property type="protein sequence ID" value="KAE9993912.1"/>
    <property type="molecule type" value="Genomic_DNA"/>
</dbReference>
<evidence type="ECO:0000313" key="2">
    <source>
        <dbReference type="EMBL" id="KAE9993912.1"/>
    </source>
</evidence>
<protein>
    <submittedName>
        <fullName evidence="2">Uncharacterized protein</fullName>
    </submittedName>
</protein>
<feature type="region of interest" description="Disordered" evidence="1">
    <location>
        <begin position="1"/>
        <end position="50"/>
    </location>
</feature>
<gene>
    <name evidence="2" type="ORF">EG327_002536</name>
</gene>
<evidence type="ECO:0000256" key="1">
    <source>
        <dbReference type="SAM" id="MobiDB-lite"/>
    </source>
</evidence>
<dbReference type="Proteomes" id="UP000490939">
    <property type="component" value="Unassembled WGS sequence"/>
</dbReference>
<name>A0A8H3ZHT0_VENIN</name>
<reference evidence="2 3" key="1">
    <citation type="submission" date="2019-07" db="EMBL/GenBank/DDBJ databases">
        <title>Venturia inaequalis Genome Resource.</title>
        <authorList>
            <person name="Lichtner F.J."/>
        </authorList>
    </citation>
    <scope>NUCLEOTIDE SEQUENCE [LARGE SCALE GENOMIC DNA]</scope>
    <source>
        <strain evidence="2 3">DMI_063113</strain>
    </source>
</reference>
<organism evidence="2 3">
    <name type="scientific">Venturia inaequalis</name>
    <name type="common">Apple scab fungus</name>
    <dbReference type="NCBI Taxonomy" id="5025"/>
    <lineage>
        <taxon>Eukaryota</taxon>
        <taxon>Fungi</taxon>
        <taxon>Dikarya</taxon>
        <taxon>Ascomycota</taxon>
        <taxon>Pezizomycotina</taxon>
        <taxon>Dothideomycetes</taxon>
        <taxon>Pleosporomycetidae</taxon>
        <taxon>Venturiales</taxon>
        <taxon>Venturiaceae</taxon>
        <taxon>Venturia</taxon>
    </lineage>
</organism>
<dbReference type="AlphaFoldDB" id="A0A8H3ZHT0"/>
<feature type="compositionally biased region" description="Basic residues" evidence="1">
    <location>
        <begin position="1"/>
        <end position="12"/>
    </location>
</feature>
<sequence>MPPKASKRKRAVPNKYEGDPFQRAKKGSKATQSQSSQLQSQLVADESEESSGVEELFERYQQREYTLSSVKYVRVEDIAGLKKGKNSISMIWKFDARTGQPRGFKVIDPRSQMQYYYCCQCIDMEKRPDAQLFEYKNGTSPILNH</sequence>